<feature type="region of interest" description="Disordered" evidence="5">
    <location>
        <begin position="63"/>
        <end position="96"/>
    </location>
</feature>
<keyword evidence="4" id="KW-0863">Zinc-finger</keyword>
<keyword evidence="2" id="KW-0804">Transcription</keyword>
<evidence type="ECO:0000256" key="5">
    <source>
        <dbReference type="SAM" id="MobiDB-lite"/>
    </source>
</evidence>
<dbReference type="PROSITE" id="PS50114">
    <property type="entry name" value="GATA_ZN_FINGER_2"/>
    <property type="match status" value="1"/>
</dbReference>
<dbReference type="Gene3D" id="3.30.50.10">
    <property type="entry name" value="Erythroid Transcription Factor GATA-1, subunit A"/>
    <property type="match status" value="1"/>
</dbReference>
<dbReference type="InterPro" id="IPR013088">
    <property type="entry name" value="Znf_NHR/GATA"/>
</dbReference>
<sequence length="314" mass="35389">MVSLDGSFNGCWTADMDVCATPLLTEWDSNKLVSILEPDNLFLRSCGLVRWEEEPRPQLSVVSEGSSCRSRRKRNRIAPPEVDRVKTEEDDDPMGSVLHHVVTPTTSGANSPATDILPMDLTVSTEHRVITESSEGTSENELANHLSAGQEISLANNMAALRLKTYTAILEKYWFSEQRTVRNVACGSEKKIGMKPSAIFLGVDSKECANCKTRYEDKLIKWRRDCNNRLLCNKCGLFFKSHGYDRIETNLEVHQRSLKRPRFAKVLKEQEPLRRKQKRILPKPASETSTEQQQTTDDSGINISGENFLDGSLL</sequence>
<gene>
    <name evidence="7" type="ORF">BV898_00303</name>
</gene>
<dbReference type="SUPFAM" id="SSF57716">
    <property type="entry name" value="Glucocorticoid receptor-like (DNA-binding domain)"/>
    <property type="match status" value="1"/>
</dbReference>
<keyword evidence="3" id="KW-0539">Nucleus</keyword>
<evidence type="ECO:0000313" key="8">
    <source>
        <dbReference type="Proteomes" id="UP000192578"/>
    </source>
</evidence>
<evidence type="ECO:0000313" key="7">
    <source>
        <dbReference type="EMBL" id="OQV26183.1"/>
    </source>
</evidence>
<dbReference type="CDD" id="cd00202">
    <property type="entry name" value="ZnF_GATA"/>
    <property type="match status" value="1"/>
</dbReference>
<reference evidence="8" key="1">
    <citation type="submission" date="2017-01" db="EMBL/GenBank/DDBJ databases">
        <title>Comparative genomics of anhydrobiosis in the tardigrade Hypsibius dujardini.</title>
        <authorList>
            <person name="Yoshida Y."/>
            <person name="Koutsovoulos G."/>
            <person name="Laetsch D."/>
            <person name="Stevens L."/>
            <person name="Kumar S."/>
            <person name="Horikawa D."/>
            <person name="Ishino K."/>
            <person name="Komine S."/>
            <person name="Tomita M."/>
            <person name="Blaxter M."/>
            <person name="Arakawa K."/>
        </authorList>
    </citation>
    <scope>NUCLEOTIDE SEQUENCE [LARGE SCALE GENOMIC DNA]</scope>
    <source>
        <strain evidence="8">Z151</strain>
    </source>
</reference>
<evidence type="ECO:0000259" key="6">
    <source>
        <dbReference type="PROSITE" id="PS50114"/>
    </source>
</evidence>
<dbReference type="GO" id="GO:0006355">
    <property type="term" value="P:regulation of DNA-templated transcription"/>
    <property type="evidence" value="ECO:0007669"/>
    <property type="project" value="InterPro"/>
</dbReference>
<dbReference type="GO" id="GO:0043565">
    <property type="term" value="F:sequence-specific DNA binding"/>
    <property type="evidence" value="ECO:0007669"/>
    <property type="project" value="InterPro"/>
</dbReference>
<dbReference type="EMBL" id="MTYJ01000001">
    <property type="protein sequence ID" value="OQV26183.1"/>
    <property type="molecule type" value="Genomic_DNA"/>
</dbReference>
<evidence type="ECO:0000256" key="3">
    <source>
        <dbReference type="ARBA" id="ARBA00023242"/>
    </source>
</evidence>
<feature type="domain" description="GATA-type" evidence="6">
    <location>
        <begin position="202"/>
        <end position="246"/>
    </location>
</feature>
<dbReference type="Proteomes" id="UP000192578">
    <property type="component" value="Unassembled WGS sequence"/>
</dbReference>
<keyword evidence="1" id="KW-0805">Transcription regulation</keyword>
<comment type="caution">
    <text evidence="7">The sequence shown here is derived from an EMBL/GenBank/DDBJ whole genome shotgun (WGS) entry which is preliminary data.</text>
</comment>
<dbReference type="AlphaFoldDB" id="A0A1W0XFD6"/>
<feature type="compositionally biased region" description="Low complexity" evidence="5">
    <location>
        <begin position="286"/>
        <end position="299"/>
    </location>
</feature>
<organism evidence="7 8">
    <name type="scientific">Hypsibius exemplaris</name>
    <name type="common">Freshwater tardigrade</name>
    <dbReference type="NCBI Taxonomy" id="2072580"/>
    <lineage>
        <taxon>Eukaryota</taxon>
        <taxon>Metazoa</taxon>
        <taxon>Ecdysozoa</taxon>
        <taxon>Tardigrada</taxon>
        <taxon>Eutardigrada</taxon>
        <taxon>Parachela</taxon>
        <taxon>Hypsibioidea</taxon>
        <taxon>Hypsibiidae</taxon>
        <taxon>Hypsibius</taxon>
    </lineage>
</organism>
<accession>A0A1W0XFD6</accession>
<keyword evidence="4" id="KW-0479">Metal-binding</keyword>
<dbReference type="OrthoDB" id="515401at2759"/>
<evidence type="ECO:0000256" key="2">
    <source>
        <dbReference type="ARBA" id="ARBA00023163"/>
    </source>
</evidence>
<keyword evidence="8" id="KW-1185">Reference proteome</keyword>
<dbReference type="SMART" id="SM00401">
    <property type="entry name" value="ZnF_GATA"/>
    <property type="match status" value="1"/>
</dbReference>
<evidence type="ECO:0000256" key="1">
    <source>
        <dbReference type="ARBA" id="ARBA00023015"/>
    </source>
</evidence>
<evidence type="ECO:0000256" key="4">
    <source>
        <dbReference type="PROSITE-ProRule" id="PRU00094"/>
    </source>
</evidence>
<dbReference type="InterPro" id="IPR000679">
    <property type="entry name" value="Znf_GATA"/>
</dbReference>
<name>A0A1W0XFD6_HYPEX</name>
<protein>
    <recommendedName>
        <fullName evidence="6">GATA-type domain-containing protein</fullName>
    </recommendedName>
</protein>
<dbReference type="GO" id="GO:0008270">
    <property type="term" value="F:zinc ion binding"/>
    <property type="evidence" value="ECO:0007669"/>
    <property type="project" value="UniProtKB-KW"/>
</dbReference>
<proteinExistence type="predicted"/>
<keyword evidence="4" id="KW-0862">Zinc</keyword>
<feature type="region of interest" description="Disordered" evidence="5">
    <location>
        <begin position="271"/>
        <end position="314"/>
    </location>
</feature>